<dbReference type="RefSeq" id="WP_119606951.1">
    <property type="nucleotide sequence ID" value="NZ_QXFH01000070.1"/>
</dbReference>
<dbReference type="OrthoDB" id="943438at2"/>
<evidence type="ECO:0000313" key="2">
    <source>
        <dbReference type="Proteomes" id="UP000266067"/>
    </source>
</evidence>
<protein>
    <submittedName>
        <fullName evidence="1">Uncharacterized protein</fullName>
    </submittedName>
</protein>
<sequence>MKFNYFFFLVLGVAQVTLAQNKYESESRIALDEFPIKSYSLIQDYLKDAKRVRFYQESDSTKKSYEAKFKKGRLHYSVEFDKEGVLEDVEFKIKERDIPNDTWSAIQFYLNENHGKHRVKKMQQQYPVQKGQSIEKTLHNAFQNLILPEVNYELVFSAKESDGFQEYEALFNSEGQLIKIRKSFSPSYDHVLY</sequence>
<name>A0A3A1NAJ0_9FLAO</name>
<dbReference type="EMBL" id="QXFH01000070">
    <property type="protein sequence ID" value="RIV34716.1"/>
    <property type="molecule type" value="Genomic_DNA"/>
</dbReference>
<gene>
    <name evidence="1" type="ORF">D2V08_04865</name>
</gene>
<reference evidence="1 2" key="1">
    <citation type="submission" date="2018-08" db="EMBL/GenBank/DDBJ databases">
        <title>Proposal of Muricauda 72 sp.nov. and Muricauda NH166 sp.nov., isolated from seawater.</title>
        <authorList>
            <person name="Cheng H."/>
            <person name="Wu Y.-H."/>
            <person name="Guo L.-L."/>
            <person name="Xu X.-W."/>
        </authorList>
    </citation>
    <scope>NUCLEOTIDE SEQUENCE [LARGE SCALE GENOMIC DNA]</scope>
    <source>
        <strain evidence="1 2">KCTC 22173</strain>
    </source>
</reference>
<accession>A0A3A1NAJ0</accession>
<organism evidence="1 2">
    <name type="scientific">Flagellimonas lutimaris</name>
    <dbReference type="NCBI Taxonomy" id="475082"/>
    <lineage>
        <taxon>Bacteria</taxon>
        <taxon>Pseudomonadati</taxon>
        <taxon>Bacteroidota</taxon>
        <taxon>Flavobacteriia</taxon>
        <taxon>Flavobacteriales</taxon>
        <taxon>Flavobacteriaceae</taxon>
        <taxon>Flagellimonas</taxon>
    </lineage>
</organism>
<dbReference type="SUPFAM" id="SSF160574">
    <property type="entry name" value="BT0923-like"/>
    <property type="match status" value="1"/>
</dbReference>
<dbReference type="AlphaFoldDB" id="A0A3A1NAJ0"/>
<comment type="caution">
    <text evidence="1">The sequence shown here is derived from an EMBL/GenBank/DDBJ whole genome shotgun (WGS) entry which is preliminary data.</text>
</comment>
<proteinExistence type="predicted"/>
<dbReference type="Proteomes" id="UP000266067">
    <property type="component" value="Unassembled WGS sequence"/>
</dbReference>
<evidence type="ECO:0000313" key="1">
    <source>
        <dbReference type="EMBL" id="RIV34716.1"/>
    </source>
</evidence>
<keyword evidence="2" id="KW-1185">Reference proteome</keyword>
<dbReference type="Gene3D" id="3.40.1420.30">
    <property type="match status" value="1"/>
</dbReference>